<accession>A0ABD0PUT7</accession>
<evidence type="ECO:0000313" key="3">
    <source>
        <dbReference type="Proteomes" id="UP001529510"/>
    </source>
</evidence>
<dbReference type="AlphaFoldDB" id="A0ABD0PUT7"/>
<dbReference type="PANTHER" id="PTHR11757">
    <property type="entry name" value="PROTEASE FAMILY S9A OLIGOPEPTIDASE"/>
    <property type="match status" value="1"/>
</dbReference>
<name>A0ABD0PUT7_CIRMR</name>
<dbReference type="PANTHER" id="PTHR11757:SF19">
    <property type="entry name" value="PROLYL ENDOPEPTIDASE-LIKE"/>
    <property type="match status" value="1"/>
</dbReference>
<sequence>DGTMVPLTLLHVPALSELRKAPLLLHVYGAYGVDLNMAFSPEKRLLLEDGWALAYCHV</sequence>
<gene>
    <name evidence="2" type="ORF">M9458_026691</name>
</gene>
<dbReference type="Proteomes" id="UP001529510">
    <property type="component" value="Unassembled WGS sequence"/>
</dbReference>
<proteinExistence type="inferred from homology"/>
<dbReference type="InterPro" id="IPR029058">
    <property type="entry name" value="AB_hydrolase_fold"/>
</dbReference>
<dbReference type="Gene3D" id="3.40.50.1820">
    <property type="entry name" value="alpha/beta hydrolase"/>
    <property type="match status" value="1"/>
</dbReference>
<reference evidence="2 3" key="1">
    <citation type="submission" date="2024-05" db="EMBL/GenBank/DDBJ databases">
        <title>Genome sequencing and assembly of Indian major carp, Cirrhinus mrigala (Hamilton, 1822).</title>
        <authorList>
            <person name="Mohindra V."/>
            <person name="Chowdhury L.M."/>
            <person name="Lal K."/>
            <person name="Jena J.K."/>
        </authorList>
    </citation>
    <scope>NUCLEOTIDE SEQUENCE [LARGE SCALE GENOMIC DNA]</scope>
    <source>
        <strain evidence="2">CM1030</strain>
        <tissue evidence="2">Blood</tissue>
    </source>
</reference>
<comment type="caution">
    <text evidence="2">The sequence shown here is derived from an EMBL/GenBank/DDBJ whole genome shotgun (WGS) entry which is preliminary data.</text>
</comment>
<evidence type="ECO:0000256" key="1">
    <source>
        <dbReference type="ARBA" id="ARBA00005228"/>
    </source>
</evidence>
<protein>
    <submittedName>
        <fullName evidence="2">Uncharacterized protein</fullName>
    </submittedName>
</protein>
<comment type="similarity">
    <text evidence="1">Belongs to the peptidase S9A family.</text>
</comment>
<feature type="non-terminal residue" evidence="2">
    <location>
        <position position="1"/>
    </location>
</feature>
<dbReference type="EMBL" id="JAMKFB020000013">
    <property type="protein sequence ID" value="KAL0177797.1"/>
    <property type="molecule type" value="Genomic_DNA"/>
</dbReference>
<organism evidence="2 3">
    <name type="scientific">Cirrhinus mrigala</name>
    <name type="common">Mrigala</name>
    <dbReference type="NCBI Taxonomy" id="683832"/>
    <lineage>
        <taxon>Eukaryota</taxon>
        <taxon>Metazoa</taxon>
        <taxon>Chordata</taxon>
        <taxon>Craniata</taxon>
        <taxon>Vertebrata</taxon>
        <taxon>Euteleostomi</taxon>
        <taxon>Actinopterygii</taxon>
        <taxon>Neopterygii</taxon>
        <taxon>Teleostei</taxon>
        <taxon>Ostariophysi</taxon>
        <taxon>Cypriniformes</taxon>
        <taxon>Cyprinidae</taxon>
        <taxon>Labeoninae</taxon>
        <taxon>Labeonini</taxon>
        <taxon>Cirrhinus</taxon>
    </lineage>
</organism>
<keyword evidence="3" id="KW-1185">Reference proteome</keyword>
<feature type="non-terminal residue" evidence="2">
    <location>
        <position position="58"/>
    </location>
</feature>
<evidence type="ECO:0000313" key="2">
    <source>
        <dbReference type="EMBL" id="KAL0177797.1"/>
    </source>
</evidence>
<dbReference type="InterPro" id="IPR051543">
    <property type="entry name" value="Serine_Peptidase_S9A"/>
</dbReference>